<proteinExistence type="predicted"/>
<evidence type="ECO:0000313" key="2">
    <source>
        <dbReference type="EMBL" id="GED24725.1"/>
    </source>
</evidence>
<dbReference type="Proteomes" id="UP000317180">
    <property type="component" value="Unassembled WGS sequence"/>
</dbReference>
<reference evidence="2 3" key="1">
    <citation type="submission" date="2019-06" db="EMBL/GenBank/DDBJ databases">
        <title>Whole genome shotgun sequence of Brevibacillus agri NBRC 15538.</title>
        <authorList>
            <person name="Hosoyama A."/>
            <person name="Uohara A."/>
            <person name="Ohji S."/>
            <person name="Ichikawa N."/>
        </authorList>
    </citation>
    <scope>NUCLEOTIDE SEQUENCE [LARGE SCALE GENOMIC DNA]</scope>
    <source>
        <strain evidence="2 3">NBRC 15538</strain>
    </source>
</reference>
<name>A0ABQ0SLQ9_9BACL</name>
<feature type="region of interest" description="Disordered" evidence="1">
    <location>
        <begin position="1"/>
        <end position="40"/>
    </location>
</feature>
<evidence type="ECO:0008006" key="4">
    <source>
        <dbReference type="Google" id="ProtNLM"/>
    </source>
</evidence>
<evidence type="ECO:0000313" key="3">
    <source>
        <dbReference type="Proteomes" id="UP000317180"/>
    </source>
</evidence>
<dbReference type="EMBL" id="BJOD01000006">
    <property type="protein sequence ID" value="GED24725.1"/>
    <property type="molecule type" value="Genomic_DNA"/>
</dbReference>
<gene>
    <name evidence="2" type="ORF">BAG01nite_08270</name>
</gene>
<keyword evidence="3" id="KW-1185">Reference proteome</keyword>
<protein>
    <recommendedName>
        <fullName evidence="4">YuzL family protein</fullName>
    </recommendedName>
</protein>
<organism evidence="2 3">
    <name type="scientific">Brevibacillus agri</name>
    <dbReference type="NCBI Taxonomy" id="51101"/>
    <lineage>
        <taxon>Bacteria</taxon>
        <taxon>Bacillati</taxon>
        <taxon>Bacillota</taxon>
        <taxon>Bacilli</taxon>
        <taxon>Bacillales</taxon>
        <taxon>Paenibacillaceae</taxon>
        <taxon>Brevibacillus</taxon>
    </lineage>
</organism>
<feature type="compositionally biased region" description="Basic and acidic residues" evidence="1">
    <location>
        <begin position="29"/>
        <end position="40"/>
    </location>
</feature>
<feature type="compositionally biased region" description="Polar residues" evidence="1">
    <location>
        <begin position="19"/>
        <end position="28"/>
    </location>
</feature>
<accession>A0ABQ0SLQ9</accession>
<comment type="caution">
    <text evidence="2">The sequence shown here is derived from an EMBL/GenBank/DDBJ whole genome shotgun (WGS) entry which is preliminary data.</text>
</comment>
<evidence type="ECO:0000256" key="1">
    <source>
        <dbReference type="SAM" id="MobiDB-lite"/>
    </source>
</evidence>
<sequence>MTMSKHNGVKNEMGKKENPSQTRSSTTVGKEETRSKQRGE</sequence>